<dbReference type="AlphaFoldDB" id="A0A159Z983"/>
<evidence type="ECO:0000313" key="2">
    <source>
        <dbReference type="Proteomes" id="UP000076128"/>
    </source>
</evidence>
<keyword evidence="1" id="KW-0614">Plasmid</keyword>
<geneLocation type="plasmid" evidence="2">
    <name>cai42_Plasmidb</name>
</geneLocation>
<name>A0A159Z983_9RHOB</name>
<protein>
    <submittedName>
        <fullName evidence="1">Uncharacterized protein</fullName>
    </submittedName>
</protein>
<dbReference type="KEGG" id="daa:AKL17_2p0033"/>
<sequence>MMTSSRKPLDFGSLDDFDTPKSGGIEKEVFAPIAEKKAVDRVSAFPSRERLDDSQLNIKAPEEVARRFRAMAKAERYTHGAFLEILMDAYDGKK</sequence>
<dbReference type="EMBL" id="CP012663">
    <property type="protein sequence ID" value="AMY72155.1"/>
    <property type="molecule type" value="Genomic_DNA"/>
</dbReference>
<keyword evidence="2" id="KW-1185">Reference proteome</keyword>
<evidence type="ECO:0000313" key="1">
    <source>
        <dbReference type="EMBL" id="AMY72155.1"/>
    </source>
</evidence>
<gene>
    <name evidence="1" type="ORF">AKL17_2p0033</name>
</gene>
<reference evidence="1 2" key="1">
    <citation type="submission" date="2015-09" db="EMBL/GenBank/DDBJ databases">
        <title>Complete genome sequence of Defluviimonas alba cai42t isolated from an oilfield in Xinjiang.</title>
        <authorList>
            <person name="Geng S."/>
            <person name="Pan X."/>
            <person name="Wu X."/>
        </authorList>
    </citation>
    <scope>NUCLEOTIDE SEQUENCE [LARGE SCALE GENOMIC DNA]</scope>
    <source>
        <strain evidence="2">cai42</strain>
        <plasmid evidence="2">cai42_Plasmidb</plasmid>
    </source>
</reference>
<proteinExistence type="predicted"/>
<dbReference type="Proteomes" id="UP000076128">
    <property type="component" value="Plasmid pcai42B"/>
</dbReference>
<accession>A0A159Z983</accession>
<organism evidence="1 2">
    <name type="scientific">Frigidibacter mobilis</name>
    <dbReference type="NCBI Taxonomy" id="1335048"/>
    <lineage>
        <taxon>Bacteria</taxon>
        <taxon>Pseudomonadati</taxon>
        <taxon>Pseudomonadota</taxon>
        <taxon>Alphaproteobacteria</taxon>
        <taxon>Rhodobacterales</taxon>
        <taxon>Paracoccaceae</taxon>
        <taxon>Frigidibacter</taxon>
    </lineage>
</organism>